<dbReference type="PROSITE" id="PS00927">
    <property type="entry name" value="TREHALASE_1"/>
    <property type="match status" value="1"/>
</dbReference>
<dbReference type="EMBL" id="FOXP01000005">
    <property type="protein sequence ID" value="SFP68170.1"/>
    <property type="molecule type" value="Genomic_DNA"/>
</dbReference>
<evidence type="ECO:0000256" key="1">
    <source>
        <dbReference type="ARBA" id="ARBA00022801"/>
    </source>
</evidence>
<proteinExistence type="predicted"/>
<evidence type="ECO:0000256" key="3">
    <source>
        <dbReference type="SAM" id="SignalP"/>
    </source>
</evidence>
<feature type="chain" id="PRO_5011442130" evidence="3">
    <location>
        <begin position="22"/>
        <end position="515"/>
    </location>
</feature>
<dbReference type="SUPFAM" id="SSF48208">
    <property type="entry name" value="Six-hairpin glycosidases"/>
    <property type="match status" value="1"/>
</dbReference>
<feature type="signal peptide" evidence="3">
    <location>
        <begin position="1"/>
        <end position="21"/>
    </location>
</feature>
<evidence type="ECO:0000256" key="2">
    <source>
        <dbReference type="ARBA" id="ARBA00023295"/>
    </source>
</evidence>
<accession>A0A1I5SBT6</accession>
<dbReference type="PANTHER" id="PTHR23403">
    <property type="entry name" value="TREHALASE"/>
    <property type="match status" value="1"/>
</dbReference>
<protein>
    <submittedName>
        <fullName evidence="4">Alpha,alpha-trehalase</fullName>
    </submittedName>
</protein>
<dbReference type="Proteomes" id="UP000199586">
    <property type="component" value="Unassembled WGS sequence"/>
</dbReference>
<dbReference type="InterPro" id="IPR001661">
    <property type="entry name" value="Glyco_hydro_37"/>
</dbReference>
<reference evidence="4 5" key="1">
    <citation type="submission" date="2016-10" db="EMBL/GenBank/DDBJ databases">
        <authorList>
            <person name="de Groot N.N."/>
        </authorList>
    </citation>
    <scope>NUCLEOTIDE SEQUENCE [LARGE SCALE GENOMIC DNA]</scope>
    <source>
        <strain evidence="4 5">CGMCC 1.9113</strain>
    </source>
</reference>
<dbReference type="Gene3D" id="1.50.10.10">
    <property type="match status" value="1"/>
</dbReference>
<evidence type="ECO:0000313" key="4">
    <source>
        <dbReference type="EMBL" id="SFP68170.1"/>
    </source>
</evidence>
<dbReference type="GO" id="GO:0005993">
    <property type="term" value="P:trehalose catabolic process"/>
    <property type="evidence" value="ECO:0007669"/>
    <property type="project" value="TreeGrafter"/>
</dbReference>
<dbReference type="NCBIfam" id="NF009774">
    <property type="entry name" value="PRK13271.1"/>
    <property type="match status" value="1"/>
</dbReference>
<gene>
    <name evidence="4" type="ORF">SAMN04488241_105119</name>
</gene>
<dbReference type="Pfam" id="PF01204">
    <property type="entry name" value="Trehalase"/>
    <property type="match status" value="1"/>
</dbReference>
<dbReference type="OrthoDB" id="106887at2"/>
<dbReference type="NCBIfam" id="NF009773">
    <property type="entry name" value="PRK13270.1"/>
    <property type="match status" value="1"/>
</dbReference>
<evidence type="ECO:0000313" key="5">
    <source>
        <dbReference type="Proteomes" id="UP000199586"/>
    </source>
</evidence>
<dbReference type="PROSITE" id="PS00928">
    <property type="entry name" value="TREHALASE_2"/>
    <property type="match status" value="1"/>
</dbReference>
<sequence>MIRPVLALLAVALAAPAPARAPVSPTPLSPAQRFGDLYRQVQMRRLFPDSKTFADATPRRPDAAVMAAYRRCACTTDPALRRFIAANFTLPAAPIVRPQPRAPLAQHIDRLWPQLTRETRTVPPGSSALTLPRPYVVPGGRFREMYYWDSYFTMLGLPLAGRQDLVEGMVADFGSLVDRYGRIPNGTRTYYLSRSQPPVFYLMSGLSRDATTLATRNRQLRAEHAFWMTGERTLKPGEQHARVVRLADGALLNRYWDDRDDPRDESWREDAELAATTPARDAKQLYRDLRAAAESGWDFSSRWFADGRTLATIRTTRLVPVDLNSLMLGLEQAIAANCRTLRDAPCATAFAARAAARTAAIRQHLWNGRFFADYDLDTGAANDRLTAATVFPLFARVATADQARATARAFEPLVGQGGVRATLVPSGQQWDEPNGWAPHQWVAIQGLRHYGETALAARIKAAWLAGVTAEYRASGKLLEKYDVAERRPGGGGEYPNQDGFGWTNGVTRALLAEPR</sequence>
<dbReference type="InterPro" id="IPR012341">
    <property type="entry name" value="6hp_glycosidase-like_sf"/>
</dbReference>
<keyword evidence="2" id="KW-0326">Glycosidase</keyword>
<keyword evidence="1" id="KW-0378">Hydrolase</keyword>
<keyword evidence="5" id="KW-1185">Reference proteome</keyword>
<dbReference type="AlphaFoldDB" id="A0A1I5SBT6"/>
<organism evidence="4 5">
    <name type="scientific">Sphingomonas rubra</name>
    <dbReference type="NCBI Taxonomy" id="634430"/>
    <lineage>
        <taxon>Bacteria</taxon>
        <taxon>Pseudomonadati</taxon>
        <taxon>Pseudomonadota</taxon>
        <taxon>Alphaproteobacteria</taxon>
        <taxon>Sphingomonadales</taxon>
        <taxon>Sphingomonadaceae</taxon>
        <taxon>Sphingomonas</taxon>
    </lineage>
</organism>
<dbReference type="GO" id="GO:0004555">
    <property type="term" value="F:alpha,alpha-trehalase activity"/>
    <property type="evidence" value="ECO:0007669"/>
    <property type="project" value="InterPro"/>
</dbReference>
<dbReference type="InterPro" id="IPR008928">
    <property type="entry name" value="6-hairpin_glycosidase_sf"/>
</dbReference>
<name>A0A1I5SBT6_9SPHN</name>
<dbReference type="STRING" id="634430.SAMN04488241_105119"/>
<dbReference type="InterPro" id="IPR018232">
    <property type="entry name" value="Glyco_hydro_37_CS"/>
</dbReference>
<dbReference type="RefSeq" id="WP_093333028.1">
    <property type="nucleotide sequence ID" value="NZ_FOXP01000005.1"/>
</dbReference>
<dbReference type="PANTHER" id="PTHR23403:SF1">
    <property type="entry name" value="TREHALASE"/>
    <property type="match status" value="1"/>
</dbReference>
<dbReference type="PRINTS" id="PR00744">
    <property type="entry name" value="GLHYDRLASE37"/>
</dbReference>
<keyword evidence="3" id="KW-0732">Signal</keyword>